<dbReference type="AlphaFoldDB" id="A0A8E6EWY2"/>
<dbReference type="SUPFAM" id="SSF53649">
    <property type="entry name" value="Alkaline phosphatase-like"/>
    <property type="match status" value="1"/>
</dbReference>
<sequence length="420" mass="45907">MEPLNRRQFFRNTAALAGATWLTPVSQWLARADEKAPHRATANSVIVLWMAGGPSQLETFDPHPNTNIAGGTTAIKTATKDIQLAKGFERLAEEMASVSIIRSMMSKEGDHERGTYALKTGFRPDPTVIYPALGAIACHELAIGKTEIPRHVSILSSQWPARGGYLGDKYDAFLMDDPANPVPDTKSFLPAAQEQKRLESLNILDRAFSRGREKRVDETLHRETIQGALRMMSSEQLKAFDVSSEPRELRTSYGDTPFGRGCLAARRLIQAGVRCVEVTLSGWDSHVNNHTICSNNLKILDPAFSTLIRDLREKGLLEKTMVLCMGEFGRTPVINPAGGRDHWPTGFSLALAGGGIRGGQVIGQTDPEGKHPPADPVKVGDLHATVLSALGIDYKKVNETPIGRTIRFSEGEPIPQLVKS</sequence>
<keyword evidence="2" id="KW-1185">Reference proteome</keyword>
<protein>
    <submittedName>
        <fullName evidence="1">DUF1501 domain-containing protein</fullName>
    </submittedName>
</protein>
<dbReference type="PROSITE" id="PS51318">
    <property type="entry name" value="TAT"/>
    <property type="match status" value="1"/>
</dbReference>
<evidence type="ECO:0000313" key="2">
    <source>
        <dbReference type="Proteomes" id="UP000676194"/>
    </source>
</evidence>
<dbReference type="Pfam" id="PF07394">
    <property type="entry name" value="DUF1501"/>
    <property type="match status" value="1"/>
</dbReference>
<name>A0A8E6EWY2_9BACT</name>
<evidence type="ECO:0000313" key="1">
    <source>
        <dbReference type="EMBL" id="QVL34282.1"/>
    </source>
</evidence>
<accession>A0A8E6EWY2</accession>
<proteinExistence type="predicted"/>
<organism evidence="1 2">
    <name type="scientific">Telmatocola sphagniphila</name>
    <dbReference type="NCBI Taxonomy" id="1123043"/>
    <lineage>
        <taxon>Bacteria</taxon>
        <taxon>Pseudomonadati</taxon>
        <taxon>Planctomycetota</taxon>
        <taxon>Planctomycetia</taxon>
        <taxon>Gemmatales</taxon>
        <taxon>Gemmataceae</taxon>
    </lineage>
</organism>
<dbReference type="Proteomes" id="UP000676194">
    <property type="component" value="Chromosome"/>
</dbReference>
<dbReference type="InterPro" id="IPR006311">
    <property type="entry name" value="TAT_signal"/>
</dbReference>
<gene>
    <name evidence="1" type="ORF">KIH39_10350</name>
</gene>
<dbReference type="PANTHER" id="PTHR43737">
    <property type="entry name" value="BLL7424 PROTEIN"/>
    <property type="match status" value="1"/>
</dbReference>
<dbReference type="PANTHER" id="PTHR43737:SF1">
    <property type="entry name" value="DUF1501 DOMAIN-CONTAINING PROTEIN"/>
    <property type="match status" value="1"/>
</dbReference>
<dbReference type="EMBL" id="CP074694">
    <property type="protein sequence ID" value="QVL34282.1"/>
    <property type="molecule type" value="Genomic_DNA"/>
</dbReference>
<dbReference type="InterPro" id="IPR010869">
    <property type="entry name" value="DUF1501"/>
</dbReference>
<dbReference type="InterPro" id="IPR017850">
    <property type="entry name" value="Alkaline_phosphatase_core_sf"/>
</dbReference>
<dbReference type="RefSeq" id="WP_213499252.1">
    <property type="nucleotide sequence ID" value="NZ_CP074694.1"/>
</dbReference>
<reference evidence="1" key="1">
    <citation type="submission" date="2021-05" db="EMBL/GenBank/DDBJ databases">
        <title>Complete genome sequence of the cellulolytic planctomycete Telmatocola sphagniphila SP2T and characterization of the first cellulase from planctomycetes.</title>
        <authorList>
            <person name="Rakitin A.L."/>
            <person name="Beletsky A.V."/>
            <person name="Naumoff D.G."/>
            <person name="Kulichevskaya I.S."/>
            <person name="Mardanov A.V."/>
            <person name="Ravin N.V."/>
            <person name="Dedysh S.N."/>
        </authorList>
    </citation>
    <scope>NUCLEOTIDE SEQUENCE</scope>
    <source>
        <strain evidence="1">SP2T</strain>
    </source>
</reference>
<dbReference type="KEGG" id="tsph:KIH39_10350"/>